<comment type="similarity">
    <text evidence="7">Belongs to the RnpA family.</text>
</comment>
<dbReference type="NCBIfam" id="TIGR00188">
    <property type="entry name" value="rnpA"/>
    <property type="match status" value="1"/>
</dbReference>
<dbReference type="Gene3D" id="3.30.230.10">
    <property type="match status" value="1"/>
</dbReference>
<evidence type="ECO:0000256" key="6">
    <source>
        <dbReference type="ARBA" id="ARBA00022884"/>
    </source>
</evidence>
<dbReference type="Pfam" id="PF00825">
    <property type="entry name" value="Ribonuclease_P"/>
    <property type="match status" value="1"/>
</dbReference>
<evidence type="ECO:0000256" key="3">
    <source>
        <dbReference type="ARBA" id="ARBA00022722"/>
    </source>
</evidence>
<keyword evidence="10" id="KW-1185">Reference proteome</keyword>
<comment type="catalytic activity">
    <reaction evidence="7">
        <text>Endonucleolytic cleavage of RNA, removing 5'-extranucleotides from tRNA precursor.</text>
        <dbReference type="EC" id="3.1.26.5"/>
    </reaction>
</comment>
<evidence type="ECO:0000256" key="4">
    <source>
        <dbReference type="ARBA" id="ARBA00022759"/>
    </source>
</evidence>
<dbReference type="RefSeq" id="WP_147852189.1">
    <property type="nucleotide sequence ID" value="NZ_DATAJT010000532.1"/>
</dbReference>
<proteinExistence type="inferred from homology"/>
<evidence type="ECO:0000313" key="9">
    <source>
        <dbReference type="EMBL" id="TXL69756.1"/>
    </source>
</evidence>
<evidence type="ECO:0000256" key="7">
    <source>
        <dbReference type="HAMAP-Rule" id="MF_00227"/>
    </source>
</evidence>
<keyword evidence="6 7" id="KW-0694">RNA-binding</keyword>
<organism evidence="9 10">
    <name type="scientific">Vineibacter terrae</name>
    <dbReference type="NCBI Taxonomy" id="2586908"/>
    <lineage>
        <taxon>Bacteria</taxon>
        <taxon>Pseudomonadati</taxon>
        <taxon>Pseudomonadota</taxon>
        <taxon>Alphaproteobacteria</taxon>
        <taxon>Hyphomicrobiales</taxon>
        <taxon>Vineibacter</taxon>
    </lineage>
</organism>
<dbReference type="PANTHER" id="PTHR33992">
    <property type="entry name" value="RIBONUCLEASE P PROTEIN COMPONENT"/>
    <property type="match status" value="1"/>
</dbReference>
<dbReference type="InterPro" id="IPR020539">
    <property type="entry name" value="RNase_P_CS"/>
</dbReference>
<dbReference type="InterPro" id="IPR014721">
    <property type="entry name" value="Ribsml_uS5_D2-typ_fold_subgr"/>
</dbReference>
<dbReference type="GO" id="GO:0030677">
    <property type="term" value="C:ribonuclease P complex"/>
    <property type="evidence" value="ECO:0007669"/>
    <property type="project" value="TreeGrafter"/>
</dbReference>
<sequence length="116" mass="13077">MPQRADFLRLQASGRKQVTPGFILQVAARPSDIPAGRQPRVGFTVTKKIGNAVIRNRVRRRLRSLAREILVPSARIDLDYVLIGRHDAVRRDYASMADDLRRALHRLKVQEPAGAT</sequence>
<accession>A0A5C8P8G7</accession>
<keyword evidence="2 7" id="KW-0819">tRNA processing</keyword>
<dbReference type="GO" id="GO:0004526">
    <property type="term" value="F:ribonuclease P activity"/>
    <property type="evidence" value="ECO:0007669"/>
    <property type="project" value="UniProtKB-UniRule"/>
</dbReference>
<evidence type="ECO:0000256" key="1">
    <source>
        <dbReference type="ARBA" id="ARBA00002663"/>
    </source>
</evidence>
<dbReference type="GO" id="GO:0000049">
    <property type="term" value="F:tRNA binding"/>
    <property type="evidence" value="ECO:0007669"/>
    <property type="project" value="UniProtKB-UniRule"/>
</dbReference>
<dbReference type="PROSITE" id="PS00648">
    <property type="entry name" value="RIBONUCLEASE_P"/>
    <property type="match status" value="1"/>
</dbReference>
<dbReference type="AlphaFoldDB" id="A0A5C8P8G7"/>
<comment type="function">
    <text evidence="1 7">RNaseP catalyzes the removal of the 5'-leader sequence from pre-tRNA to produce the mature 5'-terminus. It can also cleave other RNA substrates such as 4.5S RNA. The protein component plays an auxiliary but essential role in vivo by binding to the 5'-leader sequence and broadening the substrate specificity of the ribozyme.</text>
</comment>
<dbReference type="Proteomes" id="UP000321638">
    <property type="component" value="Unassembled WGS sequence"/>
</dbReference>
<comment type="subunit">
    <text evidence="7">Consists of a catalytic RNA component (M1 or rnpB) and a protein subunit.</text>
</comment>
<dbReference type="EC" id="3.1.26.5" evidence="7 8"/>
<dbReference type="InterPro" id="IPR020568">
    <property type="entry name" value="Ribosomal_Su5_D2-typ_SF"/>
</dbReference>
<dbReference type="EMBL" id="VDUZ01000073">
    <property type="protein sequence ID" value="TXL69756.1"/>
    <property type="molecule type" value="Genomic_DNA"/>
</dbReference>
<evidence type="ECO:0000256" key="5">
    <source>
        <dbReference type="ARBA" id="ARBA00022801"/>
    </source>
</evidence>
<keyword evidence="4 7" id="KW-0255">Endonuclease</keyword>
<evidence type="ECO:0000313" key="10">
    <source>
        <dbReference type="Proteomes" id="UP000321638"/>
    </source>
</evidence>
<dbReference type="GO" id="GO:0001682">
    <property type="term" value="P:tRNA 5'-leader removal"/>
    <property type="evidence" value="ECO:0007669"/>
    <property type="project" value="UniProtKB-UniRule"/>
</dbReference>
<dbReference type="HAMAP" id="MF_00227">
    <property type="entry name" value="RNase_P"/>
    <property type="match status" value="1"/>
</dbReference>
<evidence type="ECO:0000256" key="2">
    <source>
        <dbReference type="ARBA" id="ARBA00022694"/>
    </source>
</evidence>
<reference evidence="9 10" key="1">
    <citation type="submission" date="2019-06" db="EMBL/GenBank/DDBJ databases">
        <title>New taxonomy in bacterial strain CC-CFT640, isolated from vineyard.</title>
        <authorList>
            <person name="Lin S.-Y."/>
            <person name="Tsai C.-F."/>
            <person name="Young C.-C."/>
        </authorList>
    </citation>
    <scope>NUCLEOTIDE SEQUENCE [LARGE SCALE GENOMIC DNA]</scope>
    <source>
        <strain evidence="9 10">CC-CFT640</strain>
    </source>
</reference>
<protein>
    <recommendedName>
        <fullName evidence="7 8">Ribonuclease P protein component</fullName>
        <shortName evidence="7">RNase P protein</shortName>
        <shortName evidence="7">RNaseP protein</shortName>
        <ecNumber evidence="7 8">3.1.26.5</ecNumber>
    </recommendedName>
    <alternativeName>
        <fullName evidence="7">Protein C5</fullName>
    </alternativeName>
</protein>
<dbReference type="PANTHER" id="PTHR33992:SF1">
    <property type="entry name" value="RIBONUCLEASE P PROTEIN COMPONENT"/>
    <property type="match status" value="1"/>
</dbReference>
<dbReference type="OrthoDB" id="9810867at2"/>
<comment type="caution">
    <text evidence="9">The sequence shown here is derived from an EMBL/GenBank/DDBJ whole genome shotgun (WGS) entry which is preliminary data.</text>
</comment>
<dbReference type="GO" id="GO:0042781">
    <property type="term" value="F:3'-tRNA processing endoribonuclease activity"/>
    <property type="evidence" value="ECO:0007669"/>
    <property type="project" value="TreeGrafter"/>
</dbReference>
<dbReference type="InterPro" id="IPR000100">
    <property type="entry name" value="RNase_P"/>
</dbReference>
<dbReference type="SUPFAM" id="SSF54211">
    <property type="entry name" value="Ribosomal protein S5 domain 2-like"/>
    <property type="match status" value="1"/>
</dbReference>
<evidence type="ECO:0000256" key="8">
    <source>
        <dbReference type="NCBIfam" id="TIGR00188"/>
    </source>
</evidence>
<gene>
    <name evidence="7 9" type="primary">rnpA</name>
    <name evidence="9" type="ORF">FHP25_37775</name>
</gene>
<keyword evidence="5 7" id="KW-0378">Hydrolase</keyword>
<keyword evidence="3 7" id="KW-0540">Nuclease</keyword>
<name>A0A5C8P8G7_9HYPH</name>